<reference evidence="1" key="2">
    <citation type="submission" date="2021-04" db="EMBL/GenBank/DDBJ databases">
        <authorList>
            <person name="Gilroy R."/>
        </authorList>
    </citation>
    <scope>NUCLEOTIDE SEQUENCE</scope>
    <source>
        <strain evidence="1">5933</strain>
    </source>
</reference>
<name>A0A9D2Q7T4_9FIRM</name>
<evidence type="ECO:0000313" key="2">
    <source>
        <dbReference type="Proteomes" id="UP000823918"/>
    </source>
</evidence>
<proteinExistence type="predicted"/>
<reference evidence="1" key="1">
    <citation type="journal article" date="2021" name="PeerJ">
        <title>Extensive microbial diversity within the chicken gut microbiome revealed by metagenomics and culture.</title>
        <authorList>
            <person name="Gilroy R."/>
            <person name="Ravi A."/>
            <person name="Getino M."/>
            <person name="Pursley I."/>
            <person name="Horton D.L."/>
            <person name="Alikhan N.F."/>
            <person name="Baker D."/>
            <person name="Gharbi K."/>
            <person name="Hall N."/>
            <person name="Watson M."/>
            <person name="Adriaenssens E.M."/>
            <person name="Foster-Nyarko E."/>
            <person name="Jarju S."/>
            <person name="Secka A."/>
            <person name="Antonio M."/>
            <person name="Oren A."/>
            <person name="Chaudhuri R.R."/>
            <person name="La Ragione R."/>
            <person name="Hildebrand F."/>
            <person name="Pallen M.J."/>
        </authorList>
    </citation>
    <scope>NUCLEOTIDE SEQUENCE</scope>
    <source>
        <strain evidence="1">5933</strain>
    </source>
</reference>
<dbReference type="EMBL" id="DWWA01000050">
    <property type="protein sequence ID" value="HJC73037.1"/>
    <property type="molecule type" value="Genomic_DNA"/>
</dbReference>
<dbReference type="Proteomes" id="UP000823918">
    <property type="component" value="Unassembled WGS sequence"/>
</dbReference>
<organism evidence="1 2">
    <name type="scientific">Candidatus Ruthenibacterium merdavium</name>
    <dbReference type="NCBI Taxonomy" id="2838752"/>
    <lineage>
        <taxon>Bacteria</taxon>
        <taxon>Bacillati</taxon>
        <taxon>Bacillota</taxon>
        <taxon>Clostridia</taxon>
        <taxon>Eubacteriales</taxon>
        <taxon>Oscillospiraceae</taxon>
        <taxon>Ruthenibacterium</taxon>
    </lineage>
</organism>
<protein>
    <submittedName>
        <fullName evidence="1">Uncharacterized protein</fullName>
    </submittedName>
</protein>
<sequence length="114" mass="13287">MVELLNKLNNIQYEELDIDDILGKRESDPFDSEWMRVYREIKELKKGKKFDDTTEIEKKAFVTVYEKSHNDELAGYISDDFGLIADGKVLNYADEWLDKLAVCYEKAIIPCGEL</sequence>
<dbReference type="AlphaFoldDB" id="A0A9D2Q7T4"/>
<comment type="caution">
    <text evidence="1">The sequence shown here is derived from an EMBL/GenBank/DDBJ whole genome shotgun (WGS) entry which is preliminary data.</text>
</comment>
<gene>
    <name evidence="1" type="ORF">H9698_09645</name>
</gene>
<evidence type="ECO:0000313" key="1">
    <source>
        <dbReference type="EMBL" id="HJC73037.1"/>
    </source>
</evidence>
<accession>A0A9D2Q7T4</accession>